<dbReference type="AlphaFoldDB" id="B8CEU6"/>
<organism evidence="1 2">
    <name type="scientific">Thalassiosira pseudonana</name>
    <name type="common">Marine diatom</name>
    <name type="synonym">Cyclotella nana</name>
    <dbReference type="NCBI Taxonomy" id="35128"/>
    <lineage>
        <taxon>Eukaryota</taxon>
        <taxon>Sar</taxon>
        <taxon>Stramenopiles</taxon>
        <taxon>Ochrophyta</taxon>
        <taxon>Bacillariophyta</taxon>
        <taxon>Coscinodiscophyceae</taxon>
        <taxon>Thalassiosirophycidae</taxon>
        <taxon>Thalassiosirales</taxon>
        <taxon>Thalassiosiraceae</taxon>
        <taxon>Thalassiosira</taxon>
    </lineage>
</organism>
<dbReference type="Proteomes" id="UP000001449">
    <property type="component" value="Chromosome 20"/>
</dbReference>
<dbReference type="KEGG" id="tps:THAPSDRAFT_11543"/>
<reference evidence="1 2" key="2">
    <citation type="journal article" date="2008" name="Nature">
        <title>The Phaeodactylum genome reveals the evolutionary history of diatom genomes.</title>
        <authorList>
            <person name="Bowler C."/>
            <person name="Allen A.E."/>
            <person name="Badger J.H."/>
            <person name="Grimwood J."/>
            <person name="Jabbari K."/>
            <person name="Kuo A."/>
            <person name="Maheswari U."/>
            <person name="Martens C."/>
            <person name="Maumus F."/>
            <person name="Otillar R.P."/>
            <person name="Rayko E."/>
            <person name="Salamov A."/>
            <person name="Vandepoele K."/>
            <person name="Beszteri B."/>
            <person name="Gruber A."/>
            <person name="Heijde M."/>
            <person name="Katinka M."/>
            <person name="Mock T."/>
            <person name="Valentin K."/>
            <person name="Verret F."/>
            <person name="Berges J.A."/>
            <person name="Brownlee C."/>
            <person name="Cadoret J.P."/>
            <person name="Chiovitti A."/>
            <person name="Choi C.J."/>
            <person name="Coesel S."/>
            <person name="De Martino A."/>
            <person name="Detter J.C."/>
            <person name="Durkin C."/>
            <person name="Falciatore A."/>
            <person name="Fournet J."/>
            <person name="Haruta M."/>
            <person name="Huysman M.J."/>
            <person name="Jenkins B.D."/>
            <person name="Jiroutova K."/>
            <person name="Jorgensen R.E."/>
            <person name="Joubert Y."/>
            <person name="Kaplan A."/>
            <person name="Kroger N."/>
            <person name="Kroth P.G."/>
            <person name="La Roche J."/>
            <person name="Lindquist E."/>
            <person name="Lommer M."/>
            <person name="Martin-Jezequel V."/>
            <person name="Lopez P.J."/>
            <person name="Lucas S."/>
            <person name="Mangogna M."/>
            <person name="McGinnis K."/>
            <person name="Medlin L.K."/>
            <person name="Montsant A."/>
            <person name="Oudot-Le Secq M.P."/>
            <person name="Napoli C."/>
            <person name="Obornik M."/>
            <person name="Parker M.S."/>
            <person name="Petit J.L."/>
            <person name="Porcel B.M."/>
            <person name="Poulsen N."/>
            <person name="Robison M."/>
            <person name="Rychlewski L."/>
            <person name="Rynearson T.A."/>
            <person name="Schmutz J."/>
            <person name="Shapiro H."/>
            <person name="Siaut M."/>
            <person name="Stanley M."/>
            <person name="Sussman M.R."/>
            <person name="Taylor A.R."/>
            <person name="Vardi A."/>
            <person name="von Dassow P."/>
            <person name="Vyverman W."/>
            <person name="Willis A."/>
            <person name="Wyrwicz L.S."/>
            <person name="Rokhsar D.S."/>
            <person name="Weissenbach J."/>
            <person name="Armbrust E.V."/>
            <person name="Green B.R."/>
            <person name="Van de Peer Y."/>
            <person name="Grigoriev I.V."/>
        </authorList>
    </citation>
    <scope>NUCLEOTIDE SEQUENCE [LARGE SCALE GENOMIC DNA]</scope>
    <source>
        <strain evidence="1 2">CCMP1335</strain>
    </source>
</reference>
<proteinExistence type="predicted"/>
<reference evidence="1 2" key="1">
    <citation type="journal article" date="2004" name="Science">
        <title>The genome of the diatom Thalassiosira pseudonana: ecology, evolution, and metabolism.</title>
        <authorList>
            <person name="Armbrust E.V."/>
            <person name="Berges J.A."/>
            <person name="Bowler C."/>
            <person name="Green B.R."/>
            <person name="Martinez D."/>
            <person name="Putnam N.H."/>
            <person name="Zhou S."/>
            <person name="Allen A.E."/>
            <person name="Apt K.E."/>
            <person name="Bechner M."/>
            <person name="Brzezinski M.A."/>
            <person name="Chaal B.K."/>
            <person name="Chiovitti A."/>
            <person name="Davis A.K."/>
            <person name="Demarest M.S."/>
            <person name="Detter J.C."/>
            <person name="Glavina T."/>
            <person name="Goodstein D."/>
            <person name="Hadi M.Z."/>
            <person name="Hellsten U."/>
            <person name="Hildebrand M."/>
            <person name="Jenkins B.D."/>
            <person name="Jurka J."/>
            <person name="Kapitonov V.V."/>
            <person name="Kroger N."/>
            <person name="Lau W.W."/>
            <person name="Lane T.W."/>
            <person name="Larimer F.W."/>
            <person name="Lippmeier J.C."/>
            <person name="Lucas S."/>
            <person name="Medina M."/>
            <person name="Montsant A."/>
            <person name="Obornik M."/>
            <person name="Parker M.S."/>
            <person name="Palenik B."/>
            <person name="Pazour G.J."/>
            <person name="Richardson P.M."/>
            <person name="Rynearson T.A."/>
            <person name="Saito M.A."/>
            <person name="Schwartz D.C."/>
            <person name="Thamatrakoln K."/>
            <person name="Valentin K."/>
            <person name="Vardi A."/>
            <person name="Wilkerson F.P."/>
            <person name="Rokhsar D.S."/>
        </authorList>
    </citation>
    <scope>NUCLEOTIDE SEQUENCE [LARGE SCALE GENOMIC DNA]</scope>
    <source>
        <strain evidence="1 2">CCMP1335</strain>
    </source>
</reference>
<dbReference type="PaxDb" id="35128-Thaps11543"/>
<dbReference type="EMBL" id="CM000652">
    <property type="protein sequence ID" value="EED88096.1"/>
    <property type="molecule type" value="Genomic_DNA"/>
</dbReference>
<accession>B8CEU6</accession>
<evidence type="ECO:0000313" key="2">
    <source>
        <dbReference type="Proteomes" id="UP000001449"/>
    </source>
</evidence>
<evidence type="ECO:0000313" key="1">
    <source>
        <dbReference type="EMBL" id="EED88096.1"/>
    </source>
</evidence>
<name>B8CEU6_THAPS</name>
<dbReference type="InParanoid" id="B8CEU6"/>
<protein>
    <submittedName>
        <fullName evidence="1">Uncharacterized protein</fullName>
    </submittedName>
</protein>
<dbReference type="HOGENOM" id="CLU_1819732_0_0_1"/>
<sequence>MDEADSWYGRPMGDTTSVWSLRLPSGVMIQRPRVVIGGVAGLCRLAWLPEDEGEVGTVDDENKAKLPRVEASVMALEPIISDDDDDMIVGFYPPSMYWKRLGSWRELLWKKGNVLQRDLFGAKWRTGPTLLLPLHPERPRNR</sequence>
<dbReference type="RefSeq" id="XP_002294736.1">
    <property type="nucleotide sequence ID" value="XM_002294700.1"/>
</dbReference>
<dbReference type="GeneID" id="7443371"/>
<gene>
    <name evidence="1" type="ORF">THAPSDRAFT_11543</name>
</gene>
<keyword evidence="2" id="KW-1185">Reference proteome</keyword>